<dbReference type="InterPro" id="IPR001783">
    <property type="entry name" value="Lumazine-bd"/>
</dbReference>
<comment type="function">
    <text evidence="2">Catalyzes the dismutation of two molecules of 6,7-dimethyl-8-ribityllumazine, resulting in the formation of riboflavin and 5-amino-6-(D-ribitylamino)uracil.</text>
</comment>
<dbReference type="SUPFAM" id="SSF63380">
    <property type="entry name" value="Riboflavin synthase domain-like"/>
    <property type="match status" value="2"/>
</dbReference>
<dbReference type="Pfam" id="PF00677">
    <property type="entry name" value="Lum_binding"/>
    <property type="match status" value="2"/>
</dbReference>
<dbReference type="PROSITE" id="PS51177">
    <property type="entry name" value="LUMAZINE_BIND"/>
    <property type="match status" value="2"/>
</dbReference>
<proteinExistence type="predicted"/>
<feature type="repeat" description="Lumazine-binding" evidence="11">
    <location>
        <begin position="98"/>
        <end position="194"/>
    </location>
</feature>
<dbReference type="Gene3D" id="2.40.30.20">
    <property type="match status" value="2"/>
</dbReference>
<evidence type="ECO:0000256" key="3">
    <source>
        <dbReference type="ARBA" id="ARBA00004887"/>
    </source>
</evidence>
<dbReference type="PATRIC" id="fig|317.174.peg.6050"/>
<evidence type="ECO:0000256" key="4">
    <source>
        <dbReference type="ARBA" id="ARBA00011233"/>
    </source>
</evidence>
<dbReference type="InterPro" id="IPR023366">
    <property type="entry name" value="ATP_synth_asu-like_sf"/>
</dbReference>
<dbReference type="NCBIfam" id="NF006767">
    <property type="entry name" value="PRK09289.1"/>
    <property type="match status" value="1"/>
</dbReference>
<comment type="catalytic activity">
    <reaction evidence="1">
        <text>2 6,7-dimethyl-8-(1-D-ribityl)lumazine + H(+) = 5-amino-6-(D-ribitylamino)uracil + riboflavin</text>
        <dbReference type="Rhea" id="RHEA:20772"/>
        <dbReference type="ChEBI" id="CHEBI:15378"/>
        <dbReference type="ChEBI" id="CHEBI:15934"/>
        <dbReference type="ChEBI" id="CHEBI:57986"/>
        <dbReference type="ChEBI" id="CHEBI:58201"/>
        <dbReference type="EC" id="2.5.1.9"/>
    </reaction>
</comment>
<evidence type="ECO:0000256" key="10">
    <source>
        <dbReference type="NCBIfam" id="TIGR00187"/>
    </source>
</evidence>
<evidence type="ECO:0000256" key="2">
    <source>
        <dbReference type="ARBA" id="ARBA00002803"/>
    </source>
</evidence>
<dbReference type="FunFam" id="2.40.30.20:FF:000003">
    <property type="entry name" value="Riboflavin synthase, alpha subunit"/>
    <property type="match status" value="1"/>
</dbReference>
<dbReference type="AlphaFoldDB" id="A0A085ULC5"/>
<dbReference type="PIRSF" id="PIRSF000498">
    <property type="entry name" value="Riboflavin_syn_A"/>
    <property type="match status" value="1"/>
</dbReference>
<evidence type="ECO:0000313" key="13">
    <source>
        <dbReference type="EMBL" id="KFE43988.1"/>
    </source>
</evidence>
<dbReference type="InterPro" id="IPR017938">
    <property type="entry name" value="Riboflavin_synthase-like_b-brl"/>
</dbReference>
<evidence type="ECO:0000313" key="14">
    <source>
        <dbReference type="Proteomes" id="UP000028643"/>
    </source>
</evidence>
<dbReference type="EC" id="2.5.1.9" evidence="5 10"/>
<dbReference type="CDD" id="cd00402">
    <property type="entry name" value="Riboflavin_synthase_like"/>
    <property type="match status" value="1"/>
</dbReference>
<keyword evidence="7" id="KW-0686">Riboflavin biosynthesis</keyword>
<comment type="pathway">
    <text evidence="3">Cofactor biosynthesis; riboflavin biosynthesis; riboflavin from 2-hydroxy-3-oxobutyl phosphate and 5-amino-6-(D-ribitylamino)uracil: step 2/2.</text>
</comment>
<dbReference type="NCBIfam" id="TIGR00187">
    <property type="entry name" value="ribE"/>
    <property type="match status" value="1"/>
</dbReference>
<keyword evidence="9" id="KW-0677">Repeat</keyword>
<dbReference type="FunFam" id="2.40.30.20:FF:000004">
    <property type="entry name" value="Riboflavin synthase, alpha subunit"/>
    <property type="match status" value="1"/>
</dbReference>
<feature type="domain" description="Lumazine-binding" evidence="12">
    <location>
        <begin position="98"/>
        <end position="194"/>
    </location>
</feature>
<evidence type="ECO:0000259" key="12">
    <source>
        <dbReference type="PROSITE" id="PS51177"/>
    </source>
</evidence>
<comment type="caution">
    <text evidence="13">The sequence shown here is derived from an EMBL/GenBank/DDBJ whole genome shotgun (WGS) entry which is preliminary data.</text>
</comment>
<evidence type="ECO:0000256" key="7">
    <source>
        <dbReference type="ARBA" id="ARBA00022619"/>
    </source>
</evidence>
<evidence type="ECO:0000256" key="1">
    <source>
        <dbReference type="ARBA" id="ARBA00000968"/>
    </source>
</evidence>
<dbReference type="Proteomes" id="UP000028643">
    <property type="component" value="Unassembled WGS sequence"/>
</dbReference>
<dbReference type="InterPro" id="IPR026017">
    <property type="entry name" value="Lumazine-bd_dom"/>
</dbReference>
<name>A0A085ULC5_PSESX</name>
<dbReference type="RefSeq" id="WP_020289645.1">
    <property type="nucleotide sequence ID" value="NZ_JPQT01000174.1"/>
</dbReference>
<evidence type="ECO:0000256" key="8">
    <source>
        <dbReference type="ARBA" id="ARBA00022679"/>
    </source>
</evidence>
<protein>
    <recommendedName>
        <fullName evidence="6 10">Riboflavin synthase</fullName>
        <ecNumber evidence="5 10">2.5.1.9</ecNumber>
    </recommendedName>
</protein>
<comment type="subunit">
    <text evidence="4">Homotrimer.</text>
</comment>
<dbReference type="PANTHER" id="PTHR21098:SF12">
    <property type="entry name" value="RIBOFLAVIN SYNTHASE"/>
    <property type="match status" value="1"/>
</dbReference>
<dbReference type="NCBIfam" id="NF009566">
    <property type="entry name" value="PRK13020.1"/>
    <property type="match status" value="1"/>
</dbReference>
<sequence>MFTGIIESIGSIRAMTPKGGDVRVYVETGKLDLGDVKLGDSIAVNGVCLTAVELPGDGFWADVSRETLDVTAMVDLKPGSRVNLEKALTPTTRLGGHLVSGHVDGVGEILSREENARAIQFRVRAPRELAKYISHKGSITVDGTSLTVNAVDGAEFELTIVPHTLAETIMSDYRAGRKVNLEVDLLARYLERLLMGDKAADSSKGQAGTITESFLAANGYLKS</sequence>
<organism evidence="13 14">
    <name type="scientific">Pseudomonas syringae</name>
    <dbReference type="NCBI Taxonomy" id="317"/>
    <lineage>
        <taxon>Bacteria</taxon>
        <taxon>Pseudomonadati</taxon>
        <taxon>Pseudomonadota</taxon>
        <taxon>Gammaproteobacteria</taxon>
        <taxon>Pseudomonadales</taxon>
        <taxon>Pseudomonadaceae</taxon>
        <taxon>Pseudomonas</taxon>
    </lineage>
</organism>
<dbReference type="PANTHER" id="PTHR21098">
    <property type="entry name" value="RIBOFLAVIN SYNTHASE ALPHA CHAIN"/>
    <property type="match status" value="1"/>
</dbReference>
<evidence type="ECO:0000256" key="6">
    <source>
        <dbReference type="ARBA" id="ARBA00013950"/>
    </source>
</evidence>
<evidence type="ECO:0000256" key="5">
    <source>
        <dbReference type="ARBA" id="ARBA00012827"/>
    </source>
</evidence>
<dbReference type="GO" id="GO:0009231">
    <property type="term" value="P:riboflavin biosynthetic process"/>
    <property type="evidence" value="ECO:0007669"/>
    <property type="project" value="UniProtKB-KW"/>
</dbReference>
<evidence type="ECO:0000256" key="9">
    <source>
        <dbReference type="ARBA" id="ARBA00022737"/>
    </source>
</evidence>
<keyword evidence="8" id="KW-0808">Transferase</keyword>
<accession>A0A085ULC5</accession>
<dbReference type="EMBL" id="JPQT01000174">
    <property type="protein sequence ID" value="KFE43988.1"/>
    <property type="molecule type" value="Genomic_DNA"/>
</dbReference>
<dbReference type="GO" id="GO:0004746">
    <property type="term" value="F:riboflavin synthase activity"/>
    <property type="evidence" value="ECO:0007669"/>
    <property type="project" value="UniProtKB-UniRule"/>
</dbReference>
<feature type="repeat" description="Lumazine-binding" evidence="11">
    <location>
        <begin position="1"/>
        <end position="97"/>
    </location>
</feature>
<reference evidence="13 14" key="1">
    <citation type="submission" date="2014-07" db="EMBL/GenBank/DDBJ databases">
        <title>Draft Genome Sequences of Environmental Pseudomonas syringae strains.</title>
        <authorList>
            <person name="Baltrus D.A."/>
            <person name="Berge O."/>
            <person name="Morris C."/>
        </authorList>
    </citation>
    <scope>NUCLEOTIDE SEQUENCE [LARGE SCALE GENOMIC DNA]</scope>
    <source>
        <strain evidence="13 14">CEB003</strain>
    </source>
</reference>
<evidence type="ECO:0000256" key="11">
    <source>
        <dbReference type="PROSITE-ProRule" id="PRU00524"/>
    </source>
</evidence>
<feature type="domain" description="Lumazine-binding" evidence="12">
    <location>
        <begin position="1"/>
        <end position="97"/>
    </location>
</feature>
<gene>
    <name evidence="13" type="ORF">IV02_29645</name>
</gene>